<keyword evidence="1" id="KW-0028">Amino-acid biosynthesis</keyword>
<dbReference type="SUPFAM" id="SSF51366">
    <property type="entry name" value="Ribulose-phoshate binding barrel"/>
    <property type="match status" value="1"/>
</dbReference>
<dbReference type="EMBL" id="QGMY01000007">
    <property type="protein sequence ID" value="PWR72028.1"/>
    <property type="molecule type" value="Genomic_DNA"/>
</dbReference>
<evidence type="ECO:0000313" key="2">
    <source>
        <dbReference type="EMBL" id="PWR72028.1"/>
    </source>
</evidence>
<keyword evidence="3" id="KW-1185">Reference proteome</keyword>
<dbReference type="InterPro" id="IPR006062">
    <property type="entry name" value="His_biosynth"/>
</dbReference>
<comment type="similarity">
    <text evidence="1">Belongs to the HisA/HisF family.</text>
</comment>
<evidence type="ECO:0000313" key="3">
    <source>
        <dbReference type="Proteomes" id="UP000245657"/>
    </source>
</evidence>
<sequence length="223" mass="23996">MDLILAADLKSGKIVHGKSGRRDEYRPVQTPLASTAEPIRYLQEIRPRYLYIADLDRITDAGNHDLLIPDLAGLVDSLYLDRGCRSPDDMLDCPGVKNIVGTETVGSDLSAFRGGFLSVDMKEGLVVPGGEDPAQILDAAKSWSFDGCILLDIGGVGTRRGLDRPTLERFRVAYQGRLFWGGGVSGMEDLTLLASCGFDGAIIATALHSGAIPLIMIREGCLC</sequence>
<comment type="caution">
    <text evidence="2">The sequence shown here is derived from an EMBL/GenBank/DDBJ whole genome shotgun (WGS) entry which is preliminary data.</text>
</comment>
<keyword evidence="1" id="KW-0368">Histidine biosynthesis</keyword>
<dbReference type="Gene3D" id="3.20.20.70">
    <property type="entry name" value="Aldolase class I"/>
    <property type="match status" value="1"/>
</dbReference>
<dbReference type="AlphaFoldDB" id="A0A2V2N6B2"/>
<organism evidence="2 3">
    <name type="scientific">Methanospirillum lacunae</name>
    <dbReference type="NCBI Taxonomy" id="668570"/>
    <lineage>
        <taxon>Archaea</taxon>
        <taxon>Methanobacteriati</taxon>
        <taxon>Methanobacteriota</taxon>
        <taxon>Stenosarchaea group</taxon>
        <taxon>Methanomicrobia</taxon>
        <taxon>Methanomicrobiales</taxon>
        <taxon>Methanospirillaceae</taxon>
        <taxon>Methanospirillum</taxon>
    </lineage>
</organism>
<dbReference type="Pfam" id="PF00977">
    <property type="entry name" value="His_biosynth"/>
    <property type="match status" value="1"/>
</dbReference>
<accession>A0A2V2N6B2</accession>
<reference evidence="2 3" key="1">
    <citation type="submission" date="2018-05" db="EMBL/GenBank/DDBJ databases">
        <title>Draft genome of Methanospirillum lacunae Ki8-1.</title>
        <authorList>
            <person name="Dueholm M.S."/>
            <person name="Nielsen P.H."/>
            <person name="Bakmann L.F."/>
            <person name="Otzen D.E."/>
        </authorList>
    </citation>
    <scope>NUCLEOTIDE SEQUENCE [LARGE SCALE GENOMIC DNA]</scope>
    <source>
        <strain evidence="2 3">Ki8-1</strain>
    </source>
</reference>
<gene>
    <name evidence="2" type="ORF">DK846_08545</name>
</gene>
<dbReference type="GO" id="GO:0000105">
    <property type="term" value="P:L-histidine biosynthetic process"/>
    <property type="evidence" value="ECO:0007669"/>
    <property type="project" value="UniProtKB-KW"/>
</dbReference>
<dbReference type="RefSeq" id="WP_109968518.1">
    <property type="nucleotide sequence ID" value="NZ_CP176093.1"/>
</dbReference>
<evidence type="ECO:0000256" key="1">
    <source>
        <dbReference type="RuleBase" id="RU003657"/>
    </source>
</evidence>
<dbReference type="GeneID" id="97548106"/>
<name>A0A2V2N6B2_9EURY</name>
<dbReference type="OrthoDB" id="146815at2157"/>
<dbReference type="Proteomes" id="UP000245657">
    <property type="component" value="Unassembled WGS sequence"/>
</dbReference>
<dbReference type="InterPro" id="IPR011060">
    <property type="entry name" value="RibuloseP-bd_barrel"/>
</dbReference>
<protein>
    <submittedName>
        <fullName evidence="2">Nickel transporter</fullName>
    </submittedName>
</protein>
<dbReference type="CDD" id="cd04723">
    <property type="entry name" value="HisA_HisF"/>
    <property type="match status" value="1"/>
</dbReference>
<dbReference type="InterPro" id="IPR013785">
    <property type="entry name" value="Aldolase_TIM"/>
</dbReference>
<proteinExistence type="inferred from homology"/>